<dbReference type="AlphaFoldDB" id="A0A5N6NYP0"/>
<proteinExistence type="predicted"/>
<dbReference type="Proteomes" id="UP000326396">
    <property type="component" value="Linkage Group LG16"/>
</dbReference>
<protein>
    <submittedName>
        <fullName evidence="1">Uncharacterized protein</fullName>
    </submittedName>
</protein>
<accession>A0A5N6NYP0</accession>
<gene>
    <name evidence="1" type="ORF">E3N88_15616</name>
</gene>
<keyword evidence="2" id="KW-1185">Reference proteome</keyword>
<comment type="caution">
    <text evidence="1">The sequence shown here is derived from an EMBL/GenBank/DDBJ whole genome shotgun (WGS) entry which is preliminary data.</text>
</comment>
<sequence length="93" mass="10300">MLQQLLRPSGSWVLTRTREEMVVLVCSLLLFTFNLHSKASQGVSMASTSSNGGLQVFEGYAWRYARIRSDEALNFYARASPVAGIPGQAYRLA</sequence>
<evidence type="ECO:0000313" key="2">
    <source>
        <dbReference type="Proteomes" id="UP000326396"/>
    </source>
</evidence>
<name>A0A5N6NYP0_9ASTR</name>
<organism evidence="1 2">
    <name type="scientific">Mikania micrantha</name>
    <name type="common">bitter vine</name>
    <dbReference type="NCBI Taxonomy" id="192012"/>
    <lineage>
        <taxon>Eukaryota</taxon>
        <taxon>Viridiplantae</taxon>
        <taxon>Streptophyta</taxon>
        <taxon>Embryophyta</taxon>
        <taxon>Tracheophyta</taxon>
        <taxon>Spermatophyta</taxon>
        <taxon>Magnoliopsida</taxon>
        <taxon>eudicotyledons</taxon>
        <taxon>Gunneridae</taxon>
        <taxon>Pentapetalae</taxon>
        <taxon>asterids</taxon>
        <taxon>campanulids</taxon>
        <taxon>Asterales</taxon>
        <taxon>Asteraceae</taxon>
        <taxon>Asteroideae</taxon>
        <taxon>Heliantheae alliance</taxon>
        <taxon>Eupatorieae</taxon>
        <taxon>Mikania</taxon>
    </lineage>
</organism>
<dbReference type="EMBL" id="SZYD01000008">
    <property type="protein sequence ID" value="KAD5507913.1"/>
    <property type="molecule type" value="Genomic_DNA"/>
</dbReference>
<evidence type="ECO:0000313" key="1">
    <source>
        <dbReference type="EMBL" id="KAD5507913.1"/>
    </source>
</evidence>
<reference evidence="1 2" key="1">
    <citation type="submission" date="2019-05" db="EMBL/GenBank/DDBJ databases">
        <title>Mikania micrantha, genome provides insights into the molecular mechanism of rapid growth.</title>
        <authorList>
            <person name="Liu B."/>
        </authorList>
    </citation>
    <scope>NUCLEOTIDE SEQUENCE [LARGE SCALE GENOMIC DNA]</scope>
    <source>
        <strain evidence="1">NLD-2019</strain>
        <tissue evidence="1">Leaf</tissue>
    </source>
</reference>